<organism evidence="1 2">
    <name type="scientific">Mesobacillus foraminis</name>
    <dbReference type="NCBI Taxonomy" id="279826"/>
    <lineage>
        <taxon>Bacteria</taxon>
        <taxon>Bacillati</taxon>
        <taxon>Bacillota</taxon>
        <taxon>Bacilli</taxon>
        <taxon>Bacillales</taxon>
        <taxon>Bacillaceae</taxon>
        <taxon>Mesobacillus</taxon>
    </lineage>
</organism>
<sequence length="79" mass="9121">MATKSHELASGWTLIAHRSYKLFSNENLYVLIDQDNDVAMQFAVRDQEFEVVSSNWGLNFKMIPAFKTIKVLNVPEEDE</sequence>
<dbReference type="Proteomes" id="UP000295689">
    <property type="component" value="Unassembled WGS sequence"/>
</dbReference>
<keyword evidence="2" id="KW-1185">Reference proteome</keyword>
<name>A0A4R2BBW3_9BACI</name>
<protein>
    <submittedName>
        <fullName evidence="1">Uncharacterized protein</fullName>
    </submittedName>
</protein>
<accession>A0A4R2BBW3</accession>
<gene>
    <name evidence="1" type="ORF">EV146_108322</name>
</gene>
<evidence type="ECO:0000313" key="2">
    <source>
        <dbReference type="Proteomes" id="UP000295689"/>
    </source>
</evidence>
<dbReference type="EMBL" id="SLVV01000008">
    <property type="protein sequence ID" value="TCN24206.1"/>
    <property type="molecule type" value="Genomic_DNA"/>
</dbReference>
<proteinExistence type="predicted"/>
<reference evidence="1 2" key="1">
    <citation type="journal article" date="2015" name="Stand. Genomic Sci.">
        <title>Genomic Encyclopedia of Bacterial and Archaeal Type Strains, Phase III: the genomes of soil and plant-associated and newly described type strains.</title>
        <authorList>
            <person name="Whitman W.B."/>
            <person name="Woyke T."/>
            <person name="Klenk H.P."/>
            <person name="Zhou Y."/>
            <person name="Lilburn T.G."/>
            <person name="Beck B.J."/>
            <person name="De Vos P."/>
            <person name="Vandamme P."/>
            <person name="Eisen J.A."/>
            <person name="Garrity G."/>
            <person name="Hugenholtz P."/>
            <person name="Kyrpides N.C."/>
        </authorList>
    </citation>
    <scope>NUCLEOTIDE SEQUENCE [LARGE SCALE GENOMIC DNA]</scope>
    <source>
        <strain evidence="1 2">CV53</strain>
    </source>
</reference>
<evidence type="ECO:0000313" key="1">
    <source>
        <dbReference type="EMBL" id="TCN24206.1"/>
    </source>
</evidence>
<dbReference type="RefSeq" id="WP_132008414.1">
    <property type="nucleotide sequence ID" value="NZ_JABUHM010000007.1"/>
</dbReference>
<dbReference type="AlphaFoldDB" id="A0A4R2BBW3"/>
<comment type="caution">
    <text evidence="1">The sequence shown here is derived from an EMBL/GenBank/DDBJ whole genome shotgun (WGS) entry which is preliminary data.</text>
</comment>